<dbReference type="Gene3D" id="1.10.10.10">
    <property type="entry name" value="Winged helix-like DNA-binding domain superfamily/Winged helix DNA-binding domain"/>
    <property type="match status" value="1"/>
</dbReference>
<keyword evidence="5" id="KW-0804">Transcription</keyword>
<keyword evidence="2" id="KW-0805">Transcription regulation</keyword>
<dbReference type="PANTHER" id="PTHR43133">
    <property type="entry name" value="RNA POLYMERASE ECF-TYPE SIGMA FACTO"/>
    <property type="match status" value="1"/>
</dbReference>
<dbReference type="SUPFAM" id="SSF88659">
    <property type="entry name" value="Sigma3 and sigma4 domains of RNA polymerase sigma factors"/>
    <property type="match status" value="1"/>
</dbReference>
<evidence type="ECO:0000256" key="2">
    <source>
        <dbReference type="ARBA" id="ARBA00023015"/>
    </source>
</evidence>
<keyword evidence="4" id="KW-0238">DNA-binding</keyword>
<evidence type="ECO:0000256" key="3">
    <source>
        <dbReference type="ARBA" id="ARBA00023082"/>
    </source>
</evidence>
<evidence type="ECO:0000313" key="8">
    <source>
        <dbReference type="EMBL" id="AWY97431.1"/>
    </source>
</evidence>
<dbReference type="Gene3D" id="1.10.1740.10">
    <property type="match status" value="1"/>
</dbReference>
<dbReference type="GO" id="GO:0003677">
    <property type="term" value="F:DNA binding"/>
    <property type="evidence" value="ECO:0007669"/>
    <property type="project" value="UniProtKB-KW"/>
</dbReference>
<dbReference type="InterPro" id="IPR007627">
    <property type="entry name" value="RNA_pol_sigma70_r2"/>
</dbReference>
<keyword evidence="9" id="KW-1185">Reference proteome</keyword>
<dbReference type="InterPro" id="IPR039425">
    <property type="entry name" value="RNA_pol_sigma-70-like"/>
</dbReference>
<keyword evidence="3" id="KW-0731">Sigma factor</keyword>
<evidence type="ECO:0000256" key="4">
    <source>
        <dbReference type="ARBA" id="ARBA00023125"/>
    </source>
</evidence>
<name>A0A2Z4U8Q8_9FIRM</name>
<reference evidence="9" key="1">
    <citation type="submission" date="2018-06" db="EMBL/GenBank/DDBJ databases">
        <title>Description of Blautia argi sp. nov., a new anaerobic isolated from dog feces.</title>
        <authorList>
            <person name="Chang Y.-H."/>
            <person name="Paek J."/>
            <person name="Shin Y."/>
        </authorList>
    </citation>
    <scope>NUCLEOTIDE SEQUENCE [LARGE SCALE GENOMIC DNA]</scope>
    <source>
        <strain evidence="9">KCTC 15426</strain>
    </source>
</reference>
<evidence type="ECO:0000259" key="6">
    <source>
        <dbReference type="Pfam" id="PF04542"/>
    </source>
</evidence>
<dbReference type="Pfam" id="PF04542">
    <property type="entry name" value="Sigma70_r2"/>
    <property type="match status" value="1"/>
</dbReference>
<comment type="similarity">
    <text evidence="1">Belongs to the sigma-70 factor family. ECF subfamily.</text>
</comment>
<dbReference type="GO" id="GO:0016987">
    <property type="term" value="F:sigma factor activity"/>
    <property type="evidence" value="ECO:0007669"/>
    <property type="project" value="UniProtKB-KW"/>
</dbReference>
<sequence length="171" mass="20589">MDSDFRLIWKMKQGREDAMELFIRKYYDEIFRYCTCHCHDTQYGEDLTQEVFIRFFTGLSSYEYRGKTKNYLYTIAGNLVCDFHRRRREMPVERQLFEQKSGEGEALEQAAERVDMEHALAQLPEEFREVLILYYFQGLKLREIAEVLQIGLPLVKYRIKKAKKELQELLC</sequence>
<dbReference type="EMBL" id="CP030280">
    <property type="protein sequence ID" value="AWY97431.1"/>
    <property type="molecule type" value="Genomic_DNA"/>
</dbReference>
<evidence type="ECO:0000259" key="7">
    <source>
        <dbReference type="Pfam" id="PF08281"/>
    </source>
</evidence>
<dbReference type="InterPro" id="IPR013249">
    <property type="entry name" value="RNA_pol_sigma70_r4_t2"/>
</dbReference>
<organism evidence="8 9">
    <name type="scientific">Blautia argi</name>
    <dbReference type="NCBI Taxonomy" id="1912897"/>
    <lineage>
        <taxon>Bacteria</taxon>
        <taxon>Bacillati</taxon>
        <taxon>Bacillota</taxon>
        <taxon>Clostridia</taxon>
        <taxon>Lachnospirales</taxon>
        <taxon>Lachnospiraceae</taxon>
        <taxon>Blautia</taxon>
    </lineage>
</organism>
<dbReference type="InterPro" id="IPR013324">
    <property type="entry name" value="RNA_pol_sigma_r3/r4-like"/>
</dbReference>
<evidence type="ECO:0000256" key="1">
    <source>
        <dbReference type="ARBA" id="ARBA00010641"/>
    </source>
</evidence>
<feature type="domain" description="RNA polymerase sigma factor 70 region 4 type 2" evidence="7">
    <location>
        <begin position="115"/>
        <end position="166"/>
    </location>
</feature>
<accession>A0A2Z4U8Q8</accession>
<dbReference type="PANTHER" id="PTHR43133:SF8">
    <property type="entry name" value="RNA POLYMERASE SIGMA FACTOR HI_1459-RELATED"/>
    <property type="match status" value="1"/>
</dbReference>
<dbReference type="Pfam" id="PF08281">
    <property type="entry name" value="Sigma70_r4_2"/>
    <property type="match status" value="1"/>
</dbReference>
<dbReference type="RefSeq" id="WP_111918565.1">
    <property type="nucleotide sequence ID" value="NZ_CAUWHR010000034.1"/>
</dbReference>
<dbReference type="NCBIfam" id="TIGR02937">
    <property type="entry name" value="sigma70-ECF"/>
    <property type="match status" value="1"/>
</dbReference>
<dbReference type="CDD" id="cd06171">
    <property type="entry name" value="Sigma70_r4"/>
    <property type="match status" value="1"/>
</dbReference>
<dbReference type="InterPro" id="IPR036388">
    <property type="entry name" value="WH-like_DNA-bd_sf"/>
</dbReference>
<dbReference type="KEGG" id="blau:DQQ01_03880"/>
<evidence type="ECO:0000256" key="5">
    <source>
        <dbReference type="ARBA" id="ARBA00023163"/>
    </source>
</evidence>
<gene>
    <name evidence="8" type="ORF">DQQ01_03880</name>
</gene>
<dbReference type="GO" id="GO:0006352">
    <property type="term" value="P:DNA-templated transcription initiation"/>
    <property type="evidence" value="ECO:0007669"/>
    <property type="project" value="InterPro"/>
</dbReference>
<evidence type="ECO:0000313" key="9">
    <source>
        <dbReference type="Proteomes" id="UP000250003"/>
    </source>
</evidence>
<dbReference type="SUPFAM" id="SSF88946">
    <property type="entry name" value="Sigma2 domain of RNA polymerase sigma factors"/>
    <property type="match status" value="1"/>
</dbReference>
<dbReference type="InterPro" id="IPR014284">
    <property type="entry name" value="RNA_pol_sigma-70_dom"/>
</dbReference>
<dbReference type="Proteomes" id="UP000250003">
    <property type="component" value="Chromosome"/>
</dbReference>
<dbReference type="InterPro" id="IPR013325">
    <property type="entry name" value="RNA_pol_sigma_r2"/>
</dbReference>
<dbReference type="AlphaFoldDB" id="A0A2Z4U8Q8"/>
<dbReference type="OrthoDB" id="1692185at2"/>
<proteinExistence type="inferred from homology"/>
<protein>
    <submittedName>
        <fullName evidence="8">RNA polymerase sigma factor</fullName>
    </submittedName>
</protein>
<feature type="domain" description="RNA polymerase sigma-70 region 2" evidence="6">
    <location>
        <begin position="22"/>
        <end position="88"/>
    </location>
</feature>